<keyword evidence="3" id="KW-0203">Cytokinin biosynthesis</keyword>
<dbReference type="InterPro" id="IPR005269">
    <property type="entry name" value="LOG"/>
</dbReference>
<dbReference type="NCBIfam" id="TIGR00730">
    <property type="entry name" value="Rossman fold protein, TIGR00730 family"/>
    <property type="match status" value="1"/>
</dbReference>
<dbReference type="RefSeq" id="WP_240826778.1">
    <property type="nucleotide sequence ID" value="NZ_JAKWBL010000001.1"/>
</dbReference>
<keyword evidence="5" id="KW-1185">Reference proteome</keyword>
<dbReference type="EC" id="3.2.2.n1" evidence="3"/>
<keyword evidence="3" id="KW-0378">Hydrolase</keyword>
<dbReference type="Pfam" id="PF03641">
    <property type="entry name" value="Lysine_decarbox"/>
    <property type="match status" value="1"/>
</dbReference>
<comment type="catalytic activity">
    <reaction evidence="1">
        <text>AMP + H2O = D-ribose 5-phosphate + adenine</text>
        <dbReference type="Rhea" id="RHEA:20129"/>
        <dbReference type="ChEBI" id="CHEBI:15377"/>
        <dbReference type="ChEBI" id="CHEBI:16708"/>
        <dbReference type="ChEBI" id="CHEBI:78346"/>
        <dbReference type="ChEBI" id="CHEBI:456215"/>
        <dbReference type="EC" id="3.2.2.4"/>
    </reaction>
</comment>
<dbReference type="SUPFAM" id="SSF102405">
    <property type="entry name" value="MCP/YpsA-like"/>
    <property type="match status" value="1"/>
</dbReference>
<accession>A0ABS9SG95</accession>
<proteinExistence type="inferred from homology"/>
<reference evidence="4 5" key="1">
    <citation type="submission" date="2022-02" db="EMBL/GenBank/DDBJ databases">
        <authorList>
            <person name="Min J."/>
        </authorList>
    </citation>
    <scope>NUCLEOTIDE SEQUENCE [LARGE SCALE GENOMIC DNA]</scope>
    <source>
        <strain evidence="4 5">GR10-1</strain>
    </source>
</reference>
<evidence type="ECO:0000256" key="1">
    <source>
        <dbReference type="ARBA" id="ARBA00000274"/>
    </source>
</evidence>
<protein>
    <recommendedName>
        <fullName evidence="3">Cytokinin riboside 5'-monophosphate phosphoribohydrolase</fullName>
        <ecNumber evidence="3">3.2.2.n1</ecNumber>
    </recommendedName>
</protein>
<organism evidence="4 5">
    <name type="scientific">Niabella ginsengisoli</name>
    <dbReference type="NCBI Taxonomy" id="522298"/>
    <lineage>
        <taxon>Bacteria</taxon>
        <taxon>Pseudomonadati</taxon>
        <taxon>Bacteroidota</taxon>
        <taxon>Chitinophagia</taxon>
        <taxon>Chitinophagales</taxon>
        <taxon>Chitinophagaceae</taxon>
        <taxon>Niabella</taxon>
    </lineage>
</organism>
<gene>
    <name evidence="4" type="ORF">MKP09_05455</name>
</gene>
<dbReference type="Gene3D" id="3.40.50.450">
    <property type="match status" value="1"/>
</dbReference>
<dbReference type="EMBL" id="JAKWBL010000001">
    <property type="protein sequence ID" value="MCH5597387.1"/>
    <property type="molecule type" value="Genomic_DNA"/>
</dbReference>
<comment type="similarity">
    <text evidence="2 3">Belongs to the LOG family.</text>
</comment>
<dbReference type="PANTHER" id="PTHR31223:SF70">
    <property type="entry name" value="LOG FAMILY PROTEIN YJL055W"/>
    <property type="match status" value="1"/>
</dbReference>
<evidence type="ECO:0000256" key="3">
    <source>
        <dbReference type="RuleBase" id="RU363015"/>
    </source>
</evidence>
<comment type="caution">
    <text evidence="4">The sequence shown here is derived from an EMBL/GenBank/DDBJ whole genome shotgun (WGS) entry which is preliminary data.</text>
</comment>
<name>A0ABS9SG95_9BACT</name>
<sequence>MIIKSLAVFCGSKDGKENLFIEQATALGIWMASKSIKLVYGGGNVGLMGHVANAVMENGGSVTGVIPEILDARERSHKTITELLVVGDMHIRKRKMYELCDAAVILPGGYGTLDELFEMITWNNLSIHDKNIYIINLNGFYDHLLAHIETMLHNGFLYENPLHKLTIVSGVEEFVLLPEFMSEG</sequence>
<dbReference type="PANTHER" id="PTHR31223">
    <property type="entry name" value="LOG FAMILY PROTEIN YJL055W"/>
    <property type="match status" value="1"/>
</dbReference>
<evidence type="ECO:0000313" key="5">
    <source>
        <dbReference type="Proteomes" id="UP001202248"/>
    </source>
</evidence>
<dbReference type="Proteomes" id="UP001202248">
    <property type="component" value="Unassembled WGS sequence"/>
</dbReference>
<dbReference type="InterPro" id="IPR031100">
    <property type="entry name" value="LOG_fam"/>
</dbReference>
<evidence type="ECO:0000313" key="4">
    <source>
        <dbReference type="EMBL" id="MCH5597387.1"/>
    </source>
</evidence>
<evidence type="ECO:0000256" key="2">
    <source>
        <dbReference type="ARBA" id="ARBA00006763"/>
    </source>
</evidence>